<organism evidence="1 2">
    <name type="scientific">Rossellomorea marisflavi</name>
    <dbReference type="NCBI Taxonomy" id="189381"/>
    <lineage>
        <taxon>Bacteria</taxon>
        <taxon>Bacillati</taxon>
        <taxon>Bacillota</taxon>
        <taxon>Bacilli</taxon>
        <taxon>Bacillales</taxon>
        <taxon>Bacillaceae</taxon>
        <taxon>Rossellomorea</taxon>
    </lineage>
</organism>
<dbReference type="AlphaFoldDB" id="A0A0M0G4R3"/>
<sequence length="61" mass="6797">MIRIKTASIVLHVLFIMTLLFQLGAVLITSSTFDDLTVPIHFSIDGTADNFRTKEADSYAH</sequence>
<name>A0A0M0G4R3_9BACI</name>
<accession>A0A0M0G4R3</accession>
<reference evidence="2" key="1">
    <citation type="submission" date="2015-07" db="EMBL/GenBank/DDBJ databases">
        <title>Fjat-14235 jcm11544.</title>
        <authorList>
            <person name="Liu B."/>
            <person name="Wang J."/>
            <person name="Zhu Y."/>
            <person name="Liu G."/>
            <person name="Chen Q."/>
            <person name="Chen Z."/>
            <person name="Lan J."/>
            <person name="Che J."/>
            <person name="Ge C."/>
            <person name="Shi H."/>
            <person name="Pan Z."/>
            <person name="Liu X."/>
        </authorList>
    </citation>
    <scope>NUCLEOTIDE SEQUENCE [LARGE SCALE GENOMIC DNA]</scope>
    <source>
        <strain evidence="2">JCM 11544</strain>
    </source>
</reference>
<dbReference type="PATRIC" id="fig|189381.12.peg.2541"/>
<dbReference type="RefSeq" id="WP_053428432.1">
    <property type="nucleotide sequence ID" value="NZ_LGUE01000004.1"/>
</dbReference>
<evidence type="ECO:0000313" key="1">
    <source>
        <dbReference type="EMBL" id="KON84830.1"/>
    </source>
</evidence>
<keyword evidence="2" id="KW-1185">Reference proteome</keyword>
<dbReference type="OrthoDB" id="9808690at2"/>
<proteinExistence type="predicted"/>
<dbReference type="Proteomes" id="UP000037405">
    <property type="component" value="Unassembled WGS sequence"/>
</dbReference>
<evidence type="ECO:0000313" key="2">
    <source>
        <dbReference type="Proteomes" id="UP000037405"/>
    </source>
</evidence>
<dbReference type="EMBL" id="LGUE01000004">
    <property type="protein sequence ID" value="KON84830.1"/>
    <property type="molecule type" value="Genomic_DNA"/>
</dbReference>
<protein>
    <submittedName>
        <fullName evidence="1">Uncharacterized protein</fullName>
    </submittedName>
</protein>
<gene>
    <name evidence="1" type="ORF">AF331_12520</name>
</gene>
<comment type="caution">
    <text evidence="1">The sequence shown here is derived from an EMBL/GenBank/DDBJ whole genome shotgun (WGS) entry which is preliminary data.</text>
</comment>